<gene>
    <name evidence="3" type="ORF">WJX72_000007</name>
</gene>
<dbReference type="Gene3D" id="2.60.40.150">
    <property type="entry name" value="C2 domain"/>
    <property type="match status" value="1"/>
</dbReference>
<feature type="compositionally biased region" description="Acidic residues" evidence="1">
    <location>
        <begin position="165"/>
        <end position="174"/>
    </location>
</feature>
<comment type="caution">
    <text evidence="3">The sequence shown here is derived from an EMBL/GenBank/DDBJ whole genome shotgun (WGS) entry which is preliminary data.</text>
</comment>
<protein>
    <recommendedName>
        <fullName evidence="2">C2 domain-containing protein</fullName>
    </recommendedName>
</protein>
<dbReference type="GO" id="GO:1904491">
    <property type="term" value="P:protein localization to ciliary transition zone"/>
    <property type="evidence" value="ECO:0007669"/>
    <property type="project" value="TreeGrafter"/>
</dbReference>
<feature type="region of interest" description="Disordered" evidence="1">
    <location>
        <begin position="1"/>
        <end position="190"/>
    </location>
</feature>
<feature type="compositionally biased region" description="Polar residues" evidence="1">
    <location>
        <begin position="175"/>
        <end position="187"/>
    </location>
</feature>
<dbReference type="PANTHER" id="PTHR20837">
    <property type="entry name" value="CENTROSOMAL PROTEIN-RELATED"/>
    <property type="match status" value="1"/>
</dbReference>
<dbReference type="SMART" id="SM00239">
    <property type="entry name" value="C2"/>
    <property type="match status" value="1"/>
</dbReference>
<dbReference type="Pfam" id="PF15625">
    <property type="entry name" value="CC2D2AN-C2"/>
    <property type="match status" value="1"/>
</dbReference>
<evidence type="ECO:0000313" key="3">
    <source>
        <dbReference type="EMBL" id="KAK9808578.1"/>
    </source>
</evidence>
<feature type="compositionally biased region" description="Low complexity" evidence="1">
    <location>
        <begin position="143"/>
        <end position="159"/>
    </location>
</feature>
<keyword evidence="4" id="KW-1185">Reference proteome</keyword>
<evidence type="ECO:0000313" key="4">
    <source>
        <dbReference type="Proteomes" id="UP001489004"/>
    </source>
</evidence>
<dbReference type="InterPro" id="IPR052434">
    <property type="entry name" value="Tectonic-like_complex_comp"/>
</dbReference>
<dbReference type="InterPro" id="IPR035892">
    <property type="entry name" value="C2_domain_sf"/>
</dbReference>
<evidence type="ECO:0000259" key="2">
    <source>
        <dbReference type="SMART" id="SM00239"/>
    </source>
</evidence>
<dbReference type="Pfam" id="PF24656">
    <property type="entry name" value="CEPT76_peptidase"/>
    <property type="match status" value="2"/>
</dbReference>
<feature type="region of interest" description="Disordered" evidence="1">
    <location>
        <begin position="1137"/>
        <end position="1196"/>
    </location>
</feature>
<feature type="compositionally biased region" description="Basic and acidic residues" evidence="1">
    <location>
        <begin position="1140"/>
        <end position="1173"/>
    </location>
</feature>
<accession>A0AAW1PF69</accession>
<proteinExistence type="predicted"/>
<feature type="compositionally biased region" description="Polar residues" evidence="1">
    <location>
        <begin position="13"/>
        <end position="29"/>
    </location>
</feature>
<name>A0AAW1PF69_9CHLO</name>
<organism evidence="3 4">
    <name type="scientific">[Myrmecia] bisecta</name>
    <dbReference type="NCBI Taxonomy" id="41462"/>
    <lineage>
        <taxon>Eukaryota</taxon>
        <taxon>Viridiplantae</taxon>
        <taxon>Chlorophyta</taxon>
        <taxon>core chlorophytes</taxon>
        <taxon>Trebouxiophyceae</taxon>
        <taxon>Trebouxiales</taxon>
        <taxon>Trebouxiaceae</taxon>
        <taxon>Myrmecia</taxon>
    </lineage>
</organism>
<feature type="domain" description="C2" evidence="2">
    <location>
        <begin position="1125"/>
        <end position="1332"/>
    </location>
</feature>
<dbReference type="PANTHER" id="PTHR20837:SF0">
    <property type="entry name" value="COILED-COIL AND C2 DOMAIN-CONTAINING PROTEIN 2A"/>
    <property type="match status" value="1"/>
</dbReference>
<dbReference type="Proteomes" id="UP001489004">
    <property type="component" value="Unassembled WGS sequence"/>
</dbReference>
<feature type="compositionally biased region" description="Low complexity" evidence="1">
    <location>
        <begin position="1577"/>
        <end position="1587"/>
    </location>
</feature>
<dbReference type="InterPro" id="IPR056290">
    <property type="entry name" value="CEPT76/DRC7_peptidase-like_dom"/>
</dbReference>
<feature type="compositionally biased region" description="Polar residues" evidence="1">
    <location>
        <begin position="121"/>
        <end position="135"/>
    </location>
</feature>
<dbReference type="GO" id="GO:1905515">
    <property type="term" value="P:non-motile cilium assembly"/>
    <property type="evidence" value="ECO:0007669"/>
    <property type="project" value="TreeGrafter"/>
</dbReference>
<sequence>MERPAGQGVYERQASNRNVRFNTQSTASQDDFDDEPSPAPHANFDDEPAAAPARKKPQPGGFLQRLLFRSTGAQDEEQGLPLVKSPQSPPDIAHGPDSVQEYGLAADVAGADSHAEEGTESLLQGTQPSDGAQNPSKKRQRGSPLSSPNRNQRSPRSPQLSPRDDPEDDDDEESIVTQSRATSTFFATTMPDGSGLTTRVYPCEEAPWVSANEQALFLQFTRTALGQAVALPARAEVESSGRYAQEKYGLYADKHPRGYATSVRKMEQRLAAEAVAGDGGRADREKAQQGLEKGILATVVEEGTEKHVPAATGDHNPWFDKDGIMISLPNPVKAYPERPLRKFDKHNKPFYVKRRFVKPSVRNTSVQGQRAFRLDIELGRLELAAHPLMPREHWLACRLFTAFREFKRRQAVGLTTLYANRLAALEDALLSAREVMFDLDPAASQQQVAAALERCGVLEMEVAETRQLKEEEELAALQAITDMDNIFRELEEQRAAQGFRLTTVMLALQQLPPDDDALPGGMSREDLDLSLLVAEADQIAGLAGPPHPFDGFEMTPAGFKLRRVERTCAAHAALRAELTHSLTTLKQRISADPQDEEILSLEAQLAELGPHPQRLPRSRQAELACRQRAEEQLQDGQVGVVRLPKIEPILTAEQTAEVFLENLPPTELALQQRVQRLRFYVKLVINGHEVGTSHVRPLRDDFTLDLHDIFSVALVRWPEAAQVKVYEKGTLLDTLVAEFFLTVPGAHGTPPADPAPQPYHWASQTPFVPVWCTPEGSPPPSLSRQGNSPTKAPGSPTKGGLIVSSLYPSGTLFVQCSWLGYDGHREPNSALLGEAARNQAPMRLPAGIEIIPARITGTLEADDLESGQQLMPVAPKKSQTHLLAKRNMVEGHVGKVSKMKLREWLKSAAVDPNDPRNALVLELLKAQAAQDGRPGIFGELGGSGFRLDLVDELALGSDRLALKRADFLKKRWESGPMRHGQPATGGRPPLVTPLSWRDIVERSLLNTDTLSDEDITSRKLGTGWIERQERAMRWQQGAMARAIEKREQRIKEFALRVRALVSRKLASSMLDRRIRTEDVVKDSPLPEFRLNLQFLMELIRPQRKLRPRRKPVKALPTYTASKECRLLITVQKASNLPLRLQHDGRQSPERYQRPSRDPPERAMRKSLDEFNDRDYEDEEEEIRAGPSPTDRPGGDLQPFVEVCFQGVARRTHTSEGDSPLWNEHIALPYIPPDDDMSAAALAEAPDVVTLNVFDEMAEDPEEPSIARSVYTRTRSMLPPSIKRMECGKPDGPPGAAAADDEDCDCVQRERRFLGSVQLPVSAIYQLGTLEGALQLEVPPVVLGYRSSDQGVVPAISVYVTMQPPLQVSNRPADDAAMGEHEDLTRHANRWAEQIALLPQCAKRAIRSVAMDAEGTAALLTRYITPTQPPPGYSGGDPVALARLARFVALIPFLDDSIFRKKRNDIWTTSAELLDMSAGDHEEHANLLAGYFLYAKHQAFVVTGTALSGANACFVLTNGHLVGEDLEKPDSADAPASPDPAKKAEISPTGQASPQRNSDDVDERDEHGRLRGRRRSGETGPTSRSVSPNRRRGRRQSAEPPVAAPVQALGCMLLWNPLTGHCFDVRDMAADLREVHMVFDGSNMWANIQMHAEPWQISWDLEDRNAWRPFFSPAFPPRELGTLQTLIKYEELDDQFYEDLEAKVEDTVREAISKARRTVLTNTNKRVSRVLKKLLQSVADDVTELGALACGGGPLMANQAASNKLRAMRRMESKHEQVVSKEARSSLVTGHVIGLPLSDGYGDAIRDAVLNTGIHMITDEHVKFAMASHVERTGVKFVCCIWIYVAAIRDPRH</sequence>
<dbReference type="InterPro" id="IPR000008">
    <property type="entry name" value="C2_dom"/>
</dbReference>
<evidence type="ECO:0000256" key="1">
    <source>
        <dbReference type="SAM" id="MobiDB-lite"/>
    </source>
</evidence>
<feature type="region of interest" description="Disordered" evidence="1">
    <location>
        <begin position="772"/>
        <end position="797"/>
    </location>
</feature>
<reference evidence="3 4" key="1">
    <citation type="journal article" date="2024" name="Nat. Commun.">
        <title>Phylogenomics reveals the evolutionary origins of lichenization in chlorophyte algae.</title>
        <authorList>
            <person name="Puginier C."/>
            <person name="Libourel C."/>
            <person name="Otte J."/>
            <person name="Skaloud P."/>
            <person name="Haon M."/>
            <person name="Grisel S."/>
            <person name="Petersen M."/>
            <person name="Berrin J.G."/>
            <person name="Delaux P.M."/>
            <person name="Dal Grande F."/>
            <person name="Keller J."/>
        </authorList>
    </citation>
    <scope>NUCLEOTIDE SEQUENCE [LARGE SCALE GENOMIC DNA]</scope>
    <source>
        <strain evidence="3 4">SAG 2043</strain>
    </source>
</reference>
<feature type="region of interest" description="Disordered" evidence="1">
    <location>
        <begin position="1525"/>
        <end position="1601"/>
    </location>
</feature>
<feature type="region of interest" description="Disordered" evidence="1">
    <location>
        <begin position="1280"/>
        <end position="1299"/>
    </location>
</feature>
<dbReference type="InterPro" id="IPR028928">
    <property type="entry name" value="CC2D2AN-C2"/>
</dbReference>
<dbReference type="EMBL" id="JALJOR010000011">
    <property type="protein sequence ID" value="KAK9808578.1"/>
    <property type="molecule type" value="Genomic_DNA"/>
</dbReference>
<dbReference type="GO" id="GO:0035869">
    <property type="term" value="C:ciliary transition zone"/>
    <property type="evidence" value="ECO:0007669"/>
    <property type="project" value="TreeGrafter"/>
</dbReference>